<evidence type="ECO:0000259" key="2">
    <source>
        <dbReference type="Pfam" id="PF13968"/>
    </source>
</evidence>
<dbReference type="RefSeq" id="XP_048139650.1">
    <property type="nucleotide sequence ID" value="XM_048283693.1"/>
</dbReference>
<keyword evidence="1" id="KW-0812">Transmembrane</keyword>
<feature type="transmembrane region" description="Helical" evidence="1">
    <location>
        <begin position="89"/>
        <end position="112"/>
    </location>
</feature>
<evidence type="ECO:0000313" key="3">
    <source>
        <dbReference type="Proteomes" id="UP000827889"/>
    </source>
</evidence>
<dbReference type="InterPro" id="IPR007658">
    <property type="entry name" value="DUF594"/>
</dbReference>
<feature type="transmembrane region" description="Helical" evidence="1">
    <location>
        <begin position="132"/>
        <end position="156"/>
    </location>
</feature>
<dbReference type="Proteomes" id="UP000827889">
    <property type="component" value="Chromosome 8"/>
</dbReference>
<name>A0ABM3HSS4_9MYRT</name>
<feature type="transmembrane region" description="Helical" evidence="1">
    <location>
        <begin position="50"/>
        <end position="68"/>
    </location>
</feature>
<reference evidence="4" key="1">
    <citation type="submission" date="2025-08" db="UniProtKB">
        <authorList>
            <consortium name="RefSeq"/>
        </authorList>
    </citation>
    <scope>IDENTIFICATION</scope>
    <source>
        <tissue evidence="4">Leaf</tissue>
    </source>
</reference>
<feature type="domain" description="DUF4220" evidence="2">
    <location>
        <begin position="51"/>
        <end position="401"/>
    </location>
</feature>
<organism evidence="3 4">
    <name type="scientific">Rhodamnia argentea</name>
    <dbReference type="NCBI Taxonomy" id="178133"/>
    <lineage>
        <taxon>Eukaryota</taxon>
        <taxon>Viridiplantae</taxon>
        <taxon>Streptophyta</taxon>
        <taxon>Embryophyta</taxon>
        <taxon>Tracheophyta</taxon>
        <taxon>Spermatophyta</taxon>
        <taxon>Magnoliopsida</taxon>
        <taxon>eudicotyledons</taxon>
        <taxon>Gunneridae</taxon>
        <taxon>Pentapetalae</taxon>
        <taxon>rosids</taxon>
        <taxon>malvids</taxon>
        <taxon>Myrtales</taxon>
        <taxon>Myrtaceae</taxon>
        <taxon>Myrtoideae</taxon>
        <taxon>Myrteae</taxon>
        <taxon>Australasian group</taxon>
        <taxon>Rhodamnia</taxon>
    </lineage>
</organism>
<proteinExistence type="predicted"/>
<feature type="transmembrane region" description="Helical" evidence="1">
    <location>
        <begin position="521"/>
        <end position="542"/>
    </location>
</feature>
<dbReference type="Pfam" id="PF04578">
    <property type="entry name" value="DUF594"/>
    <property type="match status" value="1"/>
</dbReference>
<dbReference type="InterPro" id="IPR025315">
    <property type="entry name" value="DUF4220"/>
</dbReference>
<dbReference type="PANTHER" id="PTHR31325">
    <property type="entry name" value="OS01G0798800 PROTEIN-RELATED"/>
    <property type="match status" value="1"/>
</dbReference>
<dbReference type="Pfam" id="PF13968">
    <property type="entry name" value="DUF4220"/>
    <property type="match status" value="1"/>
</dbReference>
<gene>
    <name evidence="4" type="primary">LOC115741368</name>
</gene>
<sequence length="714" mass="81140">MGFLLFTQKAREVWKEWELPLLVLLSLFLQLTLASQGSRRKSIFKNWIQVWTTYLMADSIVTLSLGILSNRLANIKETMGMIDPKSQIIAFWAPFLLLHLGGPDTVTAYALADNELWLRQLARLCVQVGIACYIYSMALSGTPLSILAAGVILVGFMKYGERTVCLHLASNGPLRRSMISRPDVGPILFRQMDQSALKRDEGYQVRIEEVTQVPAPEDLSVNSSQASGNEEKDWTLVKAYELFKIFKLLFVGLTVNLVDLVTSRRMFTGRDMDSAEAFKIVEIELGFTYDLLFTKAPLLSRAWVIIRWVISLSVLGSVLVFFSLQDKRDYATVDILITLLLIAGAILLEIYSLLLAIASDWIHHRRLQGSGTSSILSAVAILWLGPSQRWSNSVAQFSLLASSIRKRKSVFRSPRFAKLQEVVDKNFYICYEKFHCNIKELIFRRMKEMVANLEGTTDLKKEAGELLKRSNCDHVTWSVEMEFDQNVFIWHIATELLHHEDKAQVTEDITNSRMSVLVSRYMLYLLVFYPSMLPTGIGVLRYEDTLAEAQKFFDGELAMLPNEEGGTTSTSSAVVEWVQKLYKKDAHVHNRFNNCNEPHEPGESCDLCEVCWLLLQVRAELPEWKTQRAKSSVLFDACHLANQLRSVDTWDMISKVWVRLLIYAAYQCKGYEHCESLSRGGELISHVWLLMAHLSIAQLVQTSGEQCITKLVVT</sequence>
<evidence type="ECO:0000313" key="4">
    <source>
        <dbReference type="RefSeq" id="XP_048139650.1"/>
    </source>
</evidence>
<feature type="transmembrane region" description="Helical" evidence="1">
    <location>
        <begin position="336"/>
        <end position="358"/>
    </location>
</feature>
<feature type="transmembrane region" description="Helical" evidence="1">
    <location>
        <begin position="304"/>
        <end position="324"/>
    </location>
</feature>
<dbReference type="GeneID" id="115741368"/>
<keyword evidence="1" id="KW-0472">Membrane</keyword>
<accession>A0ABM3HSS4</accession>
<keyword evidence="1" id="KW-1133">Transmembrane helix</keyword>
<keyword evidence="3" id="KW-1185">Reference proteome</keyword>
<evidence type="ECO:0000256" key="1">
    <source>
        <dbReference type="SAM" id="Phobius"/>
    </source>
</evidence>
<protein>
    <submittedName>
        <fullName evidence="4">Uncharacterized protein LOC115741368</fullName>
    </submittedName>
</protein>